<dbReference type="EMBL" id="CP042306">
    <property type="protein sequence ID" value="QDZ06144.1"/>
    <property type="molecule type" value="Genomic_DNA"/>
</dbReference>
<reference evidence="2 3" key="1">
    <citation type="submission" date="2019-07" db="EMBL/GenBank/DDBJ databases">
        <title>Full genome sequence of Sphingomonas sp. 4R-6-7(HKS19).</title>
        <authorList>
            <person name="Im W.-T."/>
        </authorList>
    </citation>
    <scope>NUCLEOTIDE SEQUENCE [LARGE SCALE GENOMIC DNA]</scope>
    <source>
        <strain evidence="2 3">HKS19</strain>
    </source>
</reference>
<evidence type="ECO:0000313" key="3">
    <source>
        <dbReference type="Proteomes" id="UP000315673"/>
    </source>
</evidence>
<gene>
    <name evidence="2" type="ORF">FPZ24_00545</name>
</gene>
<accession>A0A5B8LEH1</accession>
<feature type="signal peptide" evidence="1">
    <location>
        <begin position="1"/>
        <end position="20"/>
    </location>
</feature>
<dbReference type="KEGG" id="spai:FPZ24_00545"/>
<keyword evidence="1" id="KW-0732">Signal</keyword>
<sequence>MRILLALLPLTLVAGAPAAAQTFKPAVVDADISPLETLWHVRVALNVAALGCRDADEATTVAAYNSLIRRNSAALTAANAAVDARYKAQYGAKWQDARERDMTKLYNFFAQPPAQAAFCATAKDVLAQIGTVDQGALMAFAKAELPVLEAPFWSSSPQDQFAGGPASTTVVAVSAAVPIAPRGF</sequence>
<keyword evidence="3" id="KW-1185">Reference proteome</keyword>
<proteinExistence type="predicted"/>
<evidence type="ECO:0000256" key="1">
    <source>
        <dbReference type="SAM" id="SignalP"/>
    </source>
</evidence>
<dbReference type="RefSeq" id="WP_146569228.1">
    <property type="nucleotide sequence ID" value="NZ_CP042306.1"/>
</dbReference>
<feature type="chain" id="PRO_5023019003" evidence="1">
    <location>
        <begin position="21"/>
        <end position="184"/>
    </location>
</feature>
<organism evidence="2 3">
    <name type="scientific">Sphingomonas panacisoli</name>
    <dbReference type="NCBI Taxonomy" id="1813879"/>
    <lineage>
        <taxon>Bacteria</taxon>
        <taxon>Pseudomonadati</taxon>
        <taxon>Pseudomonadota</taxon>
        <taxon>Alphaproteobacteria</taxon>
        <taxon>Sphingomonadales</taxon>
        <taxon>Sphingomonadaceae</taxon>
        <taxon>Sphingomonas</taxon>
    </lineage>
</organism>
<protein>
    <submittedName>
        <fullName evidence="2">Uncharacterized protein</fullName>
    </submittedName>
</protein>
<name>A0A5B8LEH1_9SPHN</name>
<dbReference type="Proteomes" id="UP000315673">
    <property type="component" value="Chromosome"/>
</dbReference>
<dbReference type="AlphaFoldDB" id="A0A5B8LEH1"/>
<evidence type="ECO:0000313" key="2">
    <source>
        <dbReference type="EMBL" id="QDZ06144.1"/>
    </source>
</evidence>
<dbReference type="OrthoDB" id="7432148at2"/>